<evidence type="ECO:0000259" key="5">
    <source>
        <dbReference type="PROSITE" id="PS50011"/>
    </source>
</evidence>
<evidence type="ECO:0000256" key="4">
    <source>
        <dbReference type="ARBA" id="ARBA00022840"/>
    </source>
</evidence>
<dbReference type="Pfam" id="PF00069">
    <property type="entry name" value="Pkinase"/>
    <property type="match status" value="1"/>
</dbReference>
<evidence type="ECO:0000256" key="2">
    <source>
        <dbReference type="ARBA" id="ARBA00022741"/>
    </source>
</evidence>
<dbReference type="PROSITE" id="PS00108">
    <property type="entry name" value="PROTEIN_KINASE_ST"/>
    <property type="match status" value="1"/>
</dbReference>
<dbReference type="OrthoDB" id="8693905at2759"/>
<accession>A0A836C8J4</accession>
<comment type="caution">
    <text evidence="6">The sequence shown here is derived from an EMBL/GenBank/DDBJ whole genome shotgun (WGS) entry which is preliminary data.</text>
</comment>
<evidence type="ECO:0000313" key="7">
    <source>
        <dbReference type="Proteomes" id="UP000664859"/>
    </source>
</evidence>
<proteinExistence type="predicted"/>
<dbReference type="Gene3D" id="1.10.510.10">
    <property type="entry name" value="Transferase(Phosphotransferase) domain 1"/>
    <property type="match status" value="1"/>
</dbReference>
<dbReference type="AlphaFoldDB" id="A0A836C8J4"/>
<dbReference type="PANTHER" id="PTHR48016:SF4">
    <property type="entry name" value="PROTEIN KINASE DOMAIN-CONTAINING PROTEIN"/>
    <property type="match status" value="1"/>
</dbReference>
<dbReference type="Proteomes" id="UP000664859">
    <property type="component" value="Unassembled WGS sequence"/>
</dbReference>
<protein>
    <submittedName>
        <fullName evidence="6">Kinase-like domain-containing protein</fullName>
    </submittedName>
</protein>
<dbReference type="SUPFAM" id="SSF56112">
    <property type="entry name" value="Protein kinase-like (PK-like)"/>
    <property type="match status" value="1"/>
</dbReference>
<keyword evidence="4" id="KW-0067">ATP-binding</keyword>
<keyword evidence="2" id="KW-0547">Nucleotide-binding</keyword>
<dbReference type="GO" id="GO:0005524">
    <property type="term" value="F:ATP binding"/>
    <property type="evidence" value="ECO:0007669"/>
    <property type="project" value="UniProtKB-KW"/>
</dbReference>
<gene>
    <name evidence="6" type="ORF">JKP88DRAFT_159277</name>
</gene>
<dbReference type="InterPro" id="IPR050538">
    <property type="entry name" value="MAP_kinase_kinase_kinase"/>
</dbReference>
<feature type="non-terminal residue" evidence="6">
    <location>
        <position position="176"/>
    </location>
</feature>
<keyword evidence="7" id="KW-1185">Reference proteome</keyword>
<name>A0A836C8J4_9STRA</name>
<dbReference type="SMART" id="SM00220">
    <property type="entry name" value="S_TKc"/>
    <property type="match status" value="1"/>
</dbReference>
<keyword evidence="3 6" id="KW-0418">Kinase</keyword>
<dbReference type="GO" id="GO:0005737">
    <property type="term" value="C:cytoplasm"/>
    <property type="evidence" value="ECO:0007669"/>
    <property type="project" value="TreeGrafter"/>
</dbReference>
<evidence type="ECO:0000313" key="6">
    <source>
        <dbReference type="EMBL" id="KAG5176589.1"/>
    </source>
</evidence>
<evidence type="ECO:0000256" key="1">
    <source>
        <dbReference type="ARBA" id="ARBA00022679"/>
    </source>
</evidence>
<dbReference type="PANTHER" id="PTHR48016">
    <property type="entry name" value="MAP KINASE KINASE KINASE SSK2-RELATED-RELATED"/>
    <property type="match status" value="1"/>
</dbReference>
<dbReference type="InterPro" id="IPR000719">
    <property type="entry name" value="Prot_kinase_dom"/>
</dbReference>
<dbReference type="InterPro" id="IPR008271">
    <property type="entry name" value="Ser/Thr_kinase_AS"/>
</dbReference>
<feature type="domain" description="Protein kinase" evidence="5">
    <location>
        <begin position="1"/>
        <end position="176"/>
    </location>
</feature>
<reference evidence="6" key="1">
    <citation type="submission" date="2021-02" db="EMBL/GenBank/DDBJ databases">
        <title>First Annotated Genome of the Yellow-green Alga Tribonema minus.</title>
        <authorList>
            <person name="Mahan K.M."/>
        </authorList>
    </citation>
    <scope>NUCLEOTIDE SEQUENCE</scope>
    <source>
        <strain evidence="6">UTEX B ZZ1240</strain>
    </source>
</reference>
<dbReference type="EMBL" id="JAFCMP010000536">
    <property type="protein sequence ID" value="KAG5176589.1"/>
    <property type="molecule type" value="Genomic_DNA"/>
</dbReference>
<dbReference type="InterPro" id="IPR011009">
    <property type="entry name" value="Kinase-like_dom_sf"/>
</dbReference>
<organism evidence="6 7">
    <name type="scientific">Tribonema minus</name>
    <dbReference type="NCBI Taxonomy" id="303371"/>
    <lineage>
        <taxon>Eukaryota</taxon>
        <taxon>Sar</taxon>
        <taxon>Stramenopiles</taxon>
        <taxon>Ochrophyta</taxon>
        <taxon>PX clade</taxon>
        <taxon>Xanthophyceae</taxon>
        <taxon>Tribonematales</taxon>
        <taxon>Tribonemataceae</taxon>
        <taxon>Tribonema</taxon>
    </lineage>
</organism>
<evidence type="ECO:0000256" key="3">
    <source>
        <dbReference type="ARBA" id="ARBA00022777"/>
    </source>
</evidence>
<keyword evidence="1" id="KW-0808">Transferase</keyword>
<sequence length="176" mass="19221">SGELVAVKRVALHDINGDSLASIKMEIDLLKKLNHANIVQYIDTIQTDTHLHIILEIMESSLSAMCKKFGNFSESLTAIYMTQVLEGLKYLHDQGVLHRDVKGANILTTKNGVLKLADFGVAIKLSDNLEGEDMDVVGTPYWMAPEIIEMKGTTSACDIWSVGCTIIELLTGTDGA</sequence>
<dbReference type="PROSITE" id="PS50011">
    <property type="entry name" value="PROTEIN_KINASE_DOM"/>
    <property type="match status" value="1"/>
</dbReference>
<dbReference type="GO" id="GO:0004709">
    <property type="term" value="F:MAP kinase kinase kinase activity"/>
    <property type="evidence" value="ECO:0007669"/>
    <property type="project" value="TreeGrafter"/>
</dbReference>